<dbReference type="EMBL" id="MKKK01000014">
    <property type="protein sequence ID" value="OEY97053.1"/>
    <property type="molecule type" value="Genomic_DNA"/>
</dbReference>
<dbReference type="OrthoDB" id="9808480at2"/>
<dbReference type="PRINTS" id="PR00040">
    <property type="entry name" value="HTHMERR"/>
</dbReference>
<evidence type="ECO:0000313" key="6">
    <source>
        <dbReference type="Proteomes" id="UP000185895"/>
    </source>
</evidence>
<keyword evidence="3" id="KW-0804">Transcription</keyword>
<evidence type="ECO:0000256" key="2">
    <source>
        <dbReference type="ARBA" id="ARBA00023125"/>
    </source>
</evidence>
<dbReference type="Pfam" id="PF13411">
    <property type="entry name" value="MerR_1"/>
    <property type="match status" value="1"/>
</dbReference>
<evidence type="ECO:0000259" key="4">
    <source>
        <dbReference type="PROSITE" id="PS50937"/>
    </source>
</evidence>
<dbReference type="PANTHER" id="PTHR30204:SF94">
    <property type="entry name" value="HEAVY METAL-DEPENDENT TRANSCRIPTIONAL REGULATOR HI_0293-RELATED"/>
    <property type="match status" value="1"/>
</dbReference>
<comment type="caution">
    <text evidence="5">The sequence shown here is derived from an EMBL/GenBank/DDBJ whole genome shotgun (WGS) entry which is preliminary data.</text>
</comment>
<dbReference type="GO" id="GO:0003677">
    <property type="term" value="F:DNA binding"/>
    <property type="evidence" value="ECO:0007669"/>
    <property type="project" value="UniProtKB-KW"/>
</dbReference>
<dbReference type="PROSITE" id="PS50937">
    <property type="entry name" value="HTH_MERR_2"/>
    <property type="match status" value="1"/>
</dbReference>
<evidence type="ECO:0000256" key="1">
    <source>
        <dbReference type="ARBA" id="ARBA00023015"/>
    </source>
</evidence>
<evidence type="ECO:0000256" key="3">
    <source>
        <dbReference type="ARBA" id="ARBA00023163"/>
    </source>
</evidence>
<proteinExistence type="predicted"/>
<keyword evidence="6" id="KW-1185">Reference proteome</keyword>
<gene>
    <name evidence="5" type="ORF">BJI46_11005</name>
</gene>
<dbReference type="InterPro" id="IPR000551">
    <property type="entry name" value="MerR-type_HTH_dom"/>
</dbReference>
<dbReference type="PANTHER" id="PTHR30204">
    <property type="entry name" value="REDOX-CYCLING DRUG-SENSING TRANSCRIPTIONAL ACTIVATOR SOXR"/>
    <property type="match status" value="1"/>
</dbReference>
<evidence type="ECO:0000313" key="5">
    <source>
        <dbReference type="EMBL" id="OEY97053.1"/>
    </source>
</evidence>
<sequence>MYLISDLAKKANTTTDAIRFYLQKGLLKPTLKAENGYYFYDDVVLERLLFIRNCRDLDISIAEIEQLIFLLQDKARCCHTVNDLITQHITALDQKIMQLQKFREKLLDIRSSCTTVGTIESCSIIKHFEQGK</sequence>
<dbReference type="STRING" id="1262585.BJI46_11005"/>
<accession>A0A1E7RCN5</accession>
<dbReference type="InterPro" id="IPR047057">
    <property type="entry name" value="MerR_fam"/>
</dbReference>
<dbReference type="AlphaFoldDB" id="A0A1E7RCN5"/>
<name>A0A1E7RCN5_9GAMM</name>
<dbReference type="Proteomes" id="UP000185895">
    <property type="component" value="Unassembled WGS sequence"/>
</dbReference>
<dbReference type="Gene3D" id="1.10.1660.10">
    <property type="match status" value="1"/>
</dbReference>
<keyword evidence="1" id="KW-0805">Transcription regulation</keyword>
<dbReference type="InterPro" id="IPR009061">
    <property type="entry name" value="DNA-bd_dom_put_sf"/>
</dbReference>
<feature type="domain" description="HTH merR-type" evidence="4">
    <location>
        <begin position="1"/>
        <end position="70"/>
    </location>
</feature>
<dbReference type="GO" id="GO:0003700">
    <property type="term" value="F:DNA-binding transcription factor activity"/>
    <property type="evidence" value="ECO:0007669"/>
    <property type="project" value="InterPro"/>
</dbReference>
<keyword evidence="2" id="KW-0238">DNA-binding</keyword>
<organism evidence="5 6">
    <name type="scientific">Acinetobacter qingfengensis</name>
    <dbReference type="NCBI Taxonomy" id="1262585"/>
    <lineage>
        <taxon>Bacteria</taxon>
        <taxon>Pseudomonadati</taxon>
        <taxon>Pseudomonadota</taxon>
        <taxon>Gammaproteobacteria</taxon>
        <taxon>Moraxellales</taxon>
        <taxon>Moraxellaceae</taxon>
        <taxon>Acinetobacter</taxon>
    </lineage>
</organism>
<reference evidence="5 6" key="1">
    <citation type="submission" date="2016-09" db="EMBL/GenBank/DDBJ databases">
        <authorList>
            <person name="Capua I."/>
            <person name="De Benedictis P."/>
            <person name="Joannis T."/>
            <person name="Lombin L.H."/>
            <person name="Cattoli G."/>
        </authorList>
    </citation>
    <scope>NUCLEOTIDE SEQUENCE [LARGE SCALE GENOMIC DNA]</scope>
    <source>
        <strain evidence="5 6">ANC 4671</strain>
    </source>
</reference>
<dbReference type="SMART" id="SM00422">
    <property type="entry name" value="HTH_MERR"/>
    <property type="match status" value="1"/>
</dbReference>
<dbReference type="RefSeq" id="WP_070069503.1">
    <property type="nucleotide sequence ID" value="NZ_MKKK01000014.1"/>
</dbReference>
<protein>
    <recommendedName>
        <fullName evidence="4">HTH merR-type domain-containing protein</fullName>
    </recommendedName>
</protein>
<dbReference type="SUPFAM" id="SSF46955">
    <property type="entry name" value="Putative DNA-binding domain"/>
    <property type="match status" value="1"/>
</dbReference>